<evidence type="ECO:0000313" key="2">
    <source>
        <dbReference type="EMBL" id="MBR8638627.1"/>
    </source>
</evidence>
<keyword evidence="3" id="KW-1185">Reference proteome</keyword>
<accession>A0A941J0I1</accession>
<dbReference type="EMBL" id="JAGTPG010000001">
    <property type="protein sequence ID" value="MBR8638627.1"/>
    <property type="molecule type" value="Genomic_DNA"/>
</dbReference>
<dbReference type="AlphaFoldDB" id="A0A941J0I1"/>
<dbReference type="Proteomes" id="UP000682308">
    <property type="component" value="Unassembled WGS sequence"/>
</dbReference>
<feature type="region of interest" description="Disordered" evidence="1">
    <location>
        <begin position="98"/>
        <end position="119"/>
    </location>
</feature>
<evidence type="ECO:0000313" key="3">
    <source>
        <dbReference type="Proteomes" id="UP000682308"/>
    </source>
</evidence>
<name>A0A941J0I1_9ACTN</name>
<gene>
    <name evidence="2" type="ORF">KEF29_03260</name>
</gene>
<comment type="caution">
    <text evidence="2">The sequence shown here is derived from an EMBL/GenBank/DDBJ whole genome shotgun (WGS) entry which is preliminary data.</text>
</comment>
<evidence type="ECO:0000256" key="1">
    <source>
        <dbReference type="SAM" id="MobiDB-lite"/>
    </source>
</evidence>
<proteinExistence type="predicted"/>
<organism evidence="2 3">
    <name type="scientific">Streptomyces tuirus</name>
    <dbReference type="NCBI Taxonomy" id="68278"/>
    <lineage>
        <taxon>Bacteria</taxon>
        <taxon>Bacillati</taxon>
        <taxon>Actinomycetota</taxon>
        <taxon>Actinomycetes</taxon>
        <taxon>Kitasatosporales</taxon>
        <taxon>Streptomycetaceae</taxon>
        <taxon>Streptomyces</taxon>
    </lineage>
</organism>
<protein>
    <submittedName>
        <fullName evidence="2">Uncharacterized protein</fullName>
    </submittedName>
</protein>
<reference evidence="2 3" key="1">
    <citation type="submission" date="2021-04" db="EMBL/GenBank/DDBJ databases">
        <title>Characterization of the biosynthetic gene cluster of new lipopeptides with antitumor activity in the genome of the marine Streptomyces PHM034.</title>
        <authorList>
            <person name="Ceniceros A."/>
            <person name="Canedo L."/>
            <person name="Mendez C."/>
            <person name="Olano C."/>
            <person name="Schleissner C."/>
            <person name="Cuevas C."/>
            <person name="De La Calle F."/>
            <person name="Salas J.A."/>
        </authorList>
    </citation>
    <scope>NUCLEOTIDE SEQUENCE [LARGE SCALE GENOMIC DNA]</scope>
    <source>
        <strain evidence="2 3">PHM034</strain>
    </source>
</reference>
<sequence>MNHLPRPIADWLALWRDLPRFPRQVLLNRSHFPASTVALTGFMLADLVVDHPYTTITGYVAWVLLGPSSVAAFTGAVAHTLWERGWIWADLHCEVCDHGPDDGDDDPEPGAPDGGGDDLIGEITDYLRHHTASTLERPRHAAHVP</sequence>